<sequence>MPGFFNYPGPPFASVSSAAKSANPSQECTQHGPPLSNILDKASSTQNDKRQGSADHTVEAIRDRSDELVAPSFECDLCKKEPATSRQSETHEEYLIWTSTYPIPPGPRLVSPPRRPSNTGYRPAWIEGPPHRQENTGKVAKIRDWKLYNVLNRRKVDGYNFMVTFYDDALNTPIKTADHHRRAFTRDTGVRGDDRQQREVTARMLIIVHDDIPFAAEDVNINQTHWVNPFQALAYAKWYPDISHVGGIESIIATNPKRWRLLGYAGNTSTDYAPLSMPFNSNSQEGVYVTCLVDLPAGSDLGDVPGGLLYGVAPEPGWVLDPNDVWFRPDLSIMAYLWLEPEMRVGNVALGWEASENGVQGGLIGRHTGSKLLPPSPSQP</sequence>
<evidence type="ECO:0000256" key="1">
    <source>
        <dbReference type="SAM" id="MobiDB-lite"/>
    </source>
</evidence>
<organism evidence="2 3">
    <name type="scientific">Clathrospora elynae</name>
    <dbReference type="NCBI Taxonomy" id="706981"/>
    <lineage>
        <taxon>Eukaryota</taxon>
        <taxon>Fungi</taxon>
        <taxon>Dikarya</taxon>
        <taxon>Ascomycota</taxon>
        <taxon>Pezizomycotina</taxon>
        <taxon>Dothideomycetes</taxon>
        <taxon>Pleosporomycetidae</taxon>
        <taxon>Pleosporales</taxon>
        <taxon>Diademaceae</taxon>
        <taxon>Clathrospora</taxon>
    </lineage>
</organism>
<keyword evidence="3" id="KW-1185">Reference proteome</keyword>
<name>A0A6A5SGF6_9PLEO</name>
<gene>
    <name evidence="2" type="ORF">EJ02DRAFT_468713</name>
</gene>
<dbReference type="EMBL" id="ML976098">
    <property type="protein sequence ID" value="KAF1938668.1"/>
    <property type="molecule type" value="Genomic_DNA"/>
</dbReference>
<reference evidence="2" key="1">
    <citation type="journal article" date="2020" name="Stud. Mycol.">
        <title>101 Dothideomycetes genomes: a test case for predicting lifestyles and emergence of pathogens.</title>
        <authorList>
            <person name="Haridas S."/>
            <person name="Albert R."/>
            <person name="Binder M."/>
            <person name="Bloem J."/>
            <person name="Labutti K."/>
            <person name="Salamov A."/>
            <person name="Andreopoulos B."/>
            <person name="Baker S."/>
            <person name="Barry K."/>
            <person name="Bills G."/>
            <person name="Bluhm B."/>
            <person name="Cannon C."/>
            <person name="Castanera R."/>
            <person name="Culley D."/>
            <person name="Daum C."/>
            <person name="Ezra D."/>
            <person name="Gonzalez J."/>
            <person name="Henrissat B."/>
            <person name="Kuo A."/>
            <person name="Liang C."/>
            <person name="Lipzen A."/>
            <person name="Lutzoni F."/>
            <person name="Magnuson J."/>
            <person name="Mondo S."/>
            <person name="Nolan M."/>
            <person name="Ohm R."/>
            <person name="Pangilinan J."/>
            <person name="Park H.-J."/>
            <person name="Ramirez L."/>
            <person name="Alfaro M."/>
            <person name="Sun H."/>
            <person name="Tritt A."/>
            <person name="Yoshinaga Y."/>
            <person name="Zwiers L.-H."/>
            <person name="Turgeon B."/>
            <person name="Goodwin S."/>
            <person name="Spatafora J."/>
            <person name="Crous P."/>
            <person name="Grigoriev I."/>
        </authorList>
    </citation>
    <scope>NUCLEOTIDE SEQUENCE</scope>
    <source>
        <strain evidence="2">CBS 161.51</strain>
    </source>
</reference>
<feature type="compositionally biased region" description="Polar residues" evidence="1">
    <location>
        <begin position="14"/>
        <end position="29"/>
    </location>
</feature>
<evidence type="ECO:0000313" key="2">
    <source>
        <dbReference type="EMBL" id="KAF1938668.1"/>
    </source>
</evidence>
<dbReference type="Proteomes" id="UP000800038">
    <property type="component" value="Unassembled WGS sequence"/>
</dbReference>
<feature type="region of interest" description="Disordered" evidence="1">
    <location>
        <begin position="1"/>
        <end position="58"/>
    </location>
</feature>
<proteinExistence type="predicted"/>
<feature type="compositionally biased region" description="Basic and acidic residues" evidence="1">
    <location>
        <begin position="47"/>
        <end position="58"/>
    </location>
</feature>
<protein>
    <submittedName>
        <fullName evidence="2">Uncharacterized protein</fullName>
    </submittedName>
</protein>
<accession>A0A6A5SGF6</accession>
<evidence type="ECO:0000313" key="3">
    <source>
        <dbReference type="Proteomes" id="UP000800038"/>
    </source>
</evidence>
<dbReference type="AlphaFoldDB" id="A0A6A5SGF6"/>